<reference evidence="1 2" key="1">
    <citation type="submission" date="2021-06" db="EMBL/GenBank/DDBJ databases">
        <title>Sphingomonas sp. XMGL2, whole genome shotgun sequencing project.</title>
        <authorList>
            <person name="Zhao G."/>
            <person name="Shen L."/>
        </authorList>
    </citation>
    <scope>NUCLEOTIDE SEQUENCE [LARGE SCALE GENOMIC DNA]</scope>
    <source>
        <strain evidence="1 2">XMGL2</strain>
    </source>
</reference>
<keyword evidence="2" id="KW-1185">Reference proteome</keyword>
<evidence type="ECO:0000313" key="2">
    <source>
        <dbReference type="Proteomes" id="UP000776276"/>
    </source>
</evidence>
<dbReference type="EMBL" id="JAHKRT010000009">
    <property type="protein sequence ID" value="MBU3079263.1"/>
    <property type="molecule type" value="Genomic_DNA"/>
</dbReference>
<name>A0ABS6BLT7_9SPHN</name>
<proteinExistence type="predicted"/>
<protein>
    <submittedName>
        <fullName evidence="1">Uncharacterized protein</fullName>
    </submittedName>
</protein>
<comment type="caution">
    <text evidence="1">The sequence shown here is derived from an EMBL/GenBank/DDBJ whole genome shotgun (WGS) entry which is preliminary data.</text>
</comment>
<gene>
    <name evidence="1" type="ORF">KOF26_15500</name>
</gene>
<organism evidence="1 2">
    <name type="scientific">Sphingomonas quercus</name>
    <dbReference type="NCBI Taxonomy" id="2842451"/>
    <lineage>
        <taxon>Bacteria</taxon>
        <taxon>Pseudomonadati</taxon>
        <taxon>Pseudomonadota</taxon>
        <taxon>Alphaproteobacteria</taxon>
        <taxon>Sphingomonadales</taxon>
        <taxon>Sphingomonadaceae</taxon>
        <taxon>Sphingomonas</taxon>
    </lineage>
</organism>
<evidence type="ECO:0000313" key="1">
    <source>
        <dbReference type="EMBL" id="MBU3079263.1"/>
    </source>
</evidence>
<accession>A0ABS6BLT7</accession>
<dbReference type="Proteomes" id="UP000776276">
    <property type="component" value="Unassembled WGS sequence"/>
</dbReference>
<sequence>MTLEQSFPGLAGAPSGAVIGLANDAVDFFFGRGALTAGMSRYSNIIFAQIKAIDPDYRYDSLGAPSTHEGWTNQLNDMRFDRAVAFMRKLREIEPMKLETLRLMQRRADIAYEAGLRQLRAGKLNPRLSNEEALGNFVDREVRKALRDNFRNYGINEESDPVIRVNRRENSVSEKSYRRPDARVGDAAFDVTLTRKNLATPQVRGFFNADFRPEQVIIIRPRQLSPGSSYIITRPE</sequence>